<evidence type="ECO:0000256" key="2">
    <source>
        <dbReference type="ARBA" id="ARBA00006865"/>
    </source>
</evidence>
<feature type="signal peptide" evidence="6">
    <location>
        <begin position="1"/>
        <end position="20"/>
    </location>
</feature>
<dbReference type="PANTHER" id="PTHR10963">
    <property type="entry name" value="GLYCOSYL HYDROLASE-RELATED"/>
    <property type="match status" value="1"/>
</dbReference>
<gene>
    <name evidence="8" type="ORF">CFIMG_007316RA00001</name>
</gene>
<comment type="catalytic activity">
    <reaction evidence="1">
        <text>Endohydrolysis of (1-&gt;3)- or (1-&gt;4)-linkages in beta-D-glucans when the glucose residue whose reducing group is involved in the linkage to be hydrolyzed is itself substituted at C-3.</text>
        <dbReference type="EC" id="3.2.1.6"/>
    </reaction>
</comment>
<evidence type="ECO:0000256" key="5">
    <source>
        <dbReference type="ARBA" id="ARBA00023295"/>
    </source>
</evidence>
<evidence type="ECO:0000313" key="8">
    <source>
        <dbReference type="EMBL" id="PHH50880.1"/>
    </source>
</evidence>
<keyword evidence="9" id="KW-1185">Reference proteome</keyword>
<dbReference type="GO" id="GO:0052861">
    <property type="term" value="F:endo-1,3(4)-beta-glucanase activity"/>
    <property type="evidence" value="ECO:0007669"/>
    <property type="project" value="UniProtKB-EC"/>
</dbReference>
<keyword evidence="5" id="KW-0326">Glycosidase</keyword>
<dbReference type="PROSITE" id="PS51762">
    <property type="entry name" value="GH16_2"/>
    <property type="match status" value="1"/>
</dbReference>
<dbReference type="Proteomes" id="UP000222788">
    <property type="component" value="Unassembled WGS sequence"/>
</dbReference>
<reference evidence="8 9" key="2">
    <citation type="journal article" date="2013" name="IMA Fungus">
        <title>IMA Genome-F 1: Ceratocystis fimbriata: Draft nuclear genome sequence for the plant pathogen, Ceratocystis fimbriata.</title>
        <authorList>
            <person name="Wilken P.M."/>
            <person name="Steenkamp E.T."/>
            <person name="Wingfield M.J."/>
            <person name="de Beer Z.W."/>
            <person name="Wingfield B.D."/>
        </authorList>
    </citation>
    <scope>NUCLEOTIDE SEQUENCE [LARGE SCALE GENOMIC DNA]</scope>
    <source>
        <strain evidence="8 9">CBS 114723</strain>
    </source>
</reference>
<evidence type="ECO:0000256" key="4">
    <source>
        <dbReference type="ARBA" id="ARBA00022801"/>
    </source>
</evidence>
<dbReference type="InterPro" id="IPR000757">
    <property type="entry name" value="Beta-glucanase-like"/>
</dbReference>
<dbReference type="EMBL" id="APWK03000110">
    <property type="protein sequence ID" value="PHH50880.1"/>
    <property type="molecule type" value="Genomic_DNA"/>
</dbReference>
<keyword evidence="6" id="KW-0732">Signal</keyword>
<evidence type="ECO:0000259" key="7">
    <source>
        <dbReference type="PROSITE" id="PS51762"/>
    </source>
</evidence>
<evidence type="ECO:0000313" key="9">
    <source>
        <dbReference type="Proteomes" id="UP000222788"/>
    </source>
</evidence>
<dbReference type="OrthoDB" id="192832at2759"/>
<accession>A0A2C5WYU8</accession>
<keyword evidence="4" id="KW-0378">Hydrolase</keyword>
<dbReference type="PANTHER" id="PTHR10963:SF24">
    <property type="entry name" value="GLYCOSIDASE C21B10.07-RELATED"/>
    <property type="match status" value="1"/>
</dbReference>
<feature type="domain" description="GH16" evidence="7">
    <location>
        <begin position="26"/>
        <end position="288"/>
    </location>
</feature>
<dbReference type="EC" id="3.2.1.6" evidence="3"/>
<dbReference type="InterPro" id="IPR050546">
    <property type="entry name" value="Glycosyl_Hydrlase_16"/>
</dbReference>
<evidence type="ECO:0000256" key="3">
    <source>
        <dbReference type="ARBA" id="ARBA00012599"/>
    </source>
</evidence>
<feature type="chain" id="PRO_5012315894" description="endo-1,3(4)-beta-glucanase" evidence="6">
    <location>
        <begin position="21"/>
        <end position="356"/>
    </location>
</feature>
<evidence type="ECO:0000256" key="6">
    <source>
        <dbReference type="SAM" id="SignalP"/>
    </source>
</evidence>
<name>A0A2C5WYU8_9PEZI</name>
<dbReference type="SUPFAM" id="SSF49899">
    <property type="entry name" value="Concanavalin A-like lectins/glucanases"/>
    <property type="match status" value="1"/>
</dbReference>
<organism evidence="8 9">
    <name type="scientific">Ceratocystis fimbriata CBS 114723</name>
    <dbReference type="NCBI Taxonomy" id="1035309"/>
    <lineage>
        <taxon>Eukaryota</taxon>
        <taxon>Fungi</taxon>
        <taxon>Dikarya</taxon>
        <taxon>Ascomycota</taxon>
        <taxon>Pezizomycotina</taxon>
        <taxon>Sordariomycetes</taxon>
        <taxon>Hypocreomycetidae</taxon>
        <taxon>Microascales</taxon>
        <taxon>Ceratocystidaceae</taxon>
        <taxon>Ceratocystis</taxon>
    </lineage>
</organism>
<dbReference type="Pfam" id="PF26113">
    <property type="entry name" value="GH16_XgeA"/>
    <property type="match status" value="1"/>
</dbReference>
<dbReference type="AlphaFoldDB" id="A0A2C5WYU8"/>
<dbReference type="InterPro" id="IPR013320">
    <property type="entry name" value="ConA-like_dom_sf"/>
</dbReference>
<comment type="caution">
    <text evidence="8">The sequence shown here is derived from an EMBL/GenBank/DDBJ whole genome shotgun (WGS) entry which is preliminary data.</text>
</comment>
<dbReference type="CDD" id="cd02181">
    <property type="entry name" value="GH16_fungal_Lam16A_glucanase"/>
    <property type="match status" value="1"/>
</dbReference>
<comment type="similarity">
    <text evidence="2">Belongs to the glycosyl hydrolase 16 family.</text>
</comment>
<reference evidence="8 9" key="1">
    <citation type="journal article" date="2013" name="Fungal Biol.">
        <title>Analysis of microsatellite markers in the genome of the plant pathogen Ceratocystis fimbriata.</title>
        <authorList>
            <person name="Simpson M.C."/>
            <person name="Wilken P.M."/>
            <person name="Coetzee M.P."/>
            <person name="Wingfield M.J."/>
            <person name="Wingfield B.D."/>
        </authorList>
    </citation>
    <scope>NUCLEOTIDE SEQUENCE [LARGE SCALE GENOMIC DNA]</scope>
    <source>
        <strain evidence="8 9">CBS 114723</strain>
    </source>
</reference>
<dbReference type="FunFam" id="2.60.120.200:FF:000114">
    <property type="entry name" value="Probable endo-1,3(4)-beta-glucanase NFIA_089530"/>
    <property type="match status" value="1"/>
</dbReference>
<protein>
    <recommendedName>
        <fullName evidence="3">endo-1,3(4)-beta-glucanase</fullName>
        <ecNumber evidence="3">3.2.1.6</ecNumber>
    </recommendedName>
</protein>
<evidence type="ECO:0000256" key="1">
    <source>
        <dbReference type="ARBA" id="ARBA00000124"/>
    </source>
</evidence>
<sequence>MSSLSKIAFSAVAAASLASAALTPSAPYTITTYKMIANFNETNFFEEFEFFNEDDPTHGYVEYVNYQTALKGGYAKLEDGSVYLGADHVAVNPPNGRMSTRLTSKKAFKQALIIGDIAHMPEGPGIWPAFWSFGGEWPTSGEIDIIEGVNLDETNHVALHTGPGCVVTNTGGPQGVYLEHDDCNYRGGSEGCGQRTLAPFGTKFNEIKGGIYAMDWTADHISMYFFPRDSIPEDITNEKPNPATWGTPAAKFNGGPNCDITSHFQEHNLIFNTDFCGDWAGGVWQWDKRLTALSKKCEDFAGAHPESYTEAYWTINSVKVYKATTEEVPKAQPIGVLPTGVSPARAAAKATSTFAA</sequence>
<dbReference type="GO" id="GO:0009251">
    <property type="term" value="P:glucan catabolic process"/>
    <property type="evidence" value="ECO:0007669"/>
    <property type="project" value="TreeGrafter"/>
</dbReference>
<dbReference type="STRING" id="1035309.A0A2C5WYU8"/>
<proteinExistence type="inferred from homology"/>
<dbReference type="Gene3D" id="2.60.120.200">
    <property type="match status" value="1"/>
</dbReference>